<dbReference type="Pfam" id="PF00501">
    <property type="entry name" value="AMP-binding"/>
    <property type="match status" value="1"/>
</dbReference>
<evidence type="ECO:0000313" key="5">
    <source>
        <dbReference type="Proteomes" id="UP000242329"/>
    </source>
</evidence>
<dbReference type="Proteomes" id="UP000242329">
    <property type="component" value="Unassembled WGS sequence"/>
</dbReference>
<sequence length="637" mass="71849">MEMLERFEKEVKTLPRMFYNTVENFPEHPAMKFKMEGTYVTLSYKGFADIVQEIANGLLSLGVTKGTPIGLMAHTSERWGWADFAIQCAGGITVTIYPTLSAGEASFILKHSEARLLFAGNSDIALRIETAWHNLPDLEYIIVMNSTYQGDNPKIMNLSELRDRGKAYALQNPLALQNRWESLKGSDPSSIIYTSGTTGNLKGSLLNHEDLIGALARSLKHMEIGGYPVTYNDVAFSLLPLAHIWERNNSYLAMISVGGCIGYAEKPTTLVQDIQQIKPTWVLLVPRLWDRIYAGFKGAFCSSPEGKELFEWAYKVGEKVLAKRTKPNGAIDLTEDPTKYLDEELAREFKKADAMVYSQLRQFLGGNLKIPYSGGGHLPPDLHRNYLVLNFPLLNGWGLTETAAGISHGYPNATKIGWLSPMVPGVEAKLDEDGEILVRGVGIIREYYKNPEETKLAFTEDGWFRTGDIGEFDEDGFLRIIERKKHIIVMDTGKNVAPAKIESKFINSPVIEQVVVLGDNRKFIAALLVPAFDIILYMMKEKGIPFDETKLKYAEINGINTCIEVGEDVISHPMVKELIAEEVKRINQYLEDYETIKDYRILPHKLTEERGELTPTLKVKRKVIMEKYRDLIEDIYK</sequence>
<dbReference type="CDD" id="cd05907">
    <property type="entry name" value="VL_LC_FACS_like"/>
    <property type="match status" value="1"/>
</dbReference>
<name>A0A1M5QLV1_9FIRM</name>
<evidence type="ECO:0000256" key="2">
    <source>
        <dbReference type="ARBA" id="ARBA00022840"/>
    </source>
</evidence>
<dbReference type="Gene3D" id="3.40.50.12780">
    <property type="entry name" value="N-terminal domain of ligase-like"/>
    <property type="match status" value="1"/>
</dbReference>
<keyword evidence="1" id="KW-0547">Nucleotide-binding</keyword>
<dbReference type="EMBL" id="FQWY01000036">
    <property type="protein sequence ID" value="SHH14968.1"/>
    <property type="molecule type" value="Genomic_DNA"/>
</dbReference>
<organism evidence="4 5">
    <name type="scientific">Thermosyntropha lipolytica DSM 11003</name>
    <dbReference type="NCBI Taxonomy" id="1123382"/>
    <lineage>
        <taxon>Bacteria</taxon>
        <taxon>Bacillati</taxon>
        <taxon>Bacillota</taxon>
        <taxon>Clostridia</taxon>
        <taxon>Eubacteriales</taxon>
        <taxon>Syntrophomonadaceae</taxon>
        <taxon>Thermosyntropha</taxon>
    </lineage>
</organism>
<dbReference type="SUPFAM" id="SSF56801">
    <property type="entry name" value="Acetyl-CoA synthetase-like"/>
    <property type="match status" value="1"/>
</dbReference>
<dbReference type="GO" id="GO:0016020">
    <property type="term" value="C:membrane"/>
    <property type="evidence" value="ECO:0007669"/>
    <property type="project" value="TreeGrafter"/>
</dbReference>
<dbReference type="GO" id="GO:0005524">
    <property type="term" value="F:ATP binding"/>
    <property type="evidence" value="ECO:0007669"/>
    <property type="project" value="UniProtKB-KW"/>
</dbReference>
<keyword evidence="5" id="KW-1185">Reference proteome</keyword>
<dbReference type="InterPro" id="IPR000873">
    <property type="entry name" value="AMP-dep_synth/lig_dom"/>
</dbReference>
<evidence type="ECO:0000313" key="4">
    <source>
        <dbReference type="EMBL" id="SHH14968.1"/>
    </source>
</evidence>
<evidence type="ECO:0000256" key="1">
    <source>
        <dbReference type="ARBA" id="ARBA00022741"/>
    </source>
</evidence>
<gene>
    <name evidence="4" type="ORF">SAMN02745221_01795</name>
</gene>
<dbReference type="InterPro" id="IPR042099">
    <property type="entry name" value="ANL_N_sf"/>
</dbReference>
<dbReference type="OrthoDB" id="9778383at2"/>
<dbReference type="STRING" id="1123382.SAMN02745221_01795"/>
<dbReference type="PANTHER" id="PTHR43272:SF33">
    <property type="entry name" value="AMP-BINDING DOMAIN-CONTAINING PROTEIN-RELATED"/>
    <property type="match status" value="1"/>
</dbReference>
<dbReference type="InterPro" id="IPR020845">
    <property type="entry name" value="AMP-binding_CS"/>
</dbReference>
<dbReference type="AlphaFoldDB" id="A0A1M5QLV1"/>
<dbReference type="Pfam" id="PF23562">
    <property type="entry name" value="AMP-binding_C_3"/>
    <property type="match status" value="1"/>
</dbReference>
<dbReference type="RefSeq" id="WP_073093046.1">
    <property type="nucleotide sequence ID" value="NZ_FQWY01000036.1"/>
</dbReference>
<evidence type="ECO:0000259" key="3">
    <source>
        <dbReference type="Pfam" id="PF00501"/>
    </source>
</evidence>
<dbReference type="PANTHER" id="PTHR43272">
    <property type="entry name" value="LONG-CHAIN-FATTY-ACID--COA LIGASE"/>
    <property type="match status" value="1"/>
</dbReference>
<dbReference type="GO" id="GO:0004467">
    <property type="term" value="F:long-chain fatty acid-CoA ligase activity"/>
    <property type="evidence" value="ECO:0007669"/>
    <property type="project" value="TreeGrafter"/>
</dbReference>
<protein>
    <submittedName>
        <fullName evidence="4">Long-chain acyl-CoA synthetase</fullName>
    </submittedName>
</protein>
<feature type="domain" description="AMP-dependent synthetase/ligase" evidence="3">
    <location>
        <begin position="20"/>
        <end position="448"/>
    </location>
</feature>
<keyword evidence="2" id="KW-0067">ATP-binding</keyword>
<dbReference type="PROSITE" id="PS00455">
    <property type="entry name" value="AMP_BINDING"/>
    <property type="match status" value="1"/>
</dbReference>
<accession>A0A1M5QLV1</accession>
<proteinExistence type="predicted"/>
<reference evidence="5" key="1">
    <citation type="submission" date="2016-11" db="EMBL/GenBank/DDBJ databases">
        <authorList>
            <person name="Varghese N."/>
            <person name="Submissions S."/>
        </authorList>
    </citation>
    <scope>NUCLEOTIDE SEQUENCE [LARGE SCALE GENOMIC DNA]</scope>
    <source>
        <strain evidence="5">DSM 11003</strain>
    </source>
</reference>